<proteinExistence type="predicted"/>
<feature type="non-terminal residue" evidence="1">
    <location>
        <position position="1"/>
    </location>
</feature>
<dbReference type="Gene3D" id="3.40.50.300">
    <property type="entry name" value="P-loop containing nucleotide triphosphate hydrolases"/>
    <property type="match status" value="1"/>
</dbReference>
<comment type="caution">
    <text evidence="1">The sequence shown here is derived from an EMBL/GenBank/DDBJ whole genome shotgun (WGS) entry which is preliminary data.</text>
</comment>
<sequence length="41" mass="4870">SWVKELQRQANPNIIIALVGNKIDPVQNFEDDEEDMDYFFK</sequence>
<keyword evidence="2" id="KW-1185">Reference proteome</keyword>
<dbReference type="EMBL" id="CAJVQB010073574">
    <property type="protein sequence ID" value="CAG8843785.1"/>
    <property type="molecule type" value="Genomic_DNA"/>
</dbReference>
<reference evidence="1 2" key="1">
    <citation type="submission" date="2021-06" db="EMBL/GenBank/DDBJ databases">
        <authorList>
            <person name="Kallberg Y."/>
            <person name="Tangrot J."/>
            <person name="Rosling A."/>
        </authorList>
    </citation>
    <scope>NUCLEOTIDE SEQUENCE [LARGE SCALE GENOMIC DNA]</scope>
    <source>
        <strain evidence="1 2">120-4 pot B 10/14</strain>
    </source>
</reference>
<dbReference type="SUPFAM" id="SSF52540">
    <property type="entry name" value="P-loop containing nucleoside triphosphate hydrolases"/>
    <property type="match status" value="1"/>
</dbReference>
<evidence type="ECO:0000313" key="2">
    <source>
        <dbReference type="Proteomes" id="UP000789901"/>
    </source>
</evidence>
<organism evidence="1 2">
    <name type="scientific">Gigaspora margarita</name>
    <dbReference type="NCBI Taxonomy" id="4874"/>
    <lineage>
        <taxon>Eukaryota</taxon>
        <taxon>Fungi</taxon>
        <taxon>Fungi incertae sedis</taxon>
        <taxon>Mucoromycota</taxon>
        <taxon>Glomeromycotina</taxon>
        <taxon>Glomeromycetes</taxon>
        <taxon>Diversisporales</taxon>
        <taxon>Gigasporaceae</taxon>
        <taxon>Gigaspora</taxon>
    </lineage>
</organism>
<protein>
    <submittedName>
        <fullName evidence="1">39117_t:CDS:1</fullName>
    </submittedName>
</protein>
<dbReference type="Proteomes" id="UP000789901">
    <property type="component" value="Unassembled WGS sequence"/>
</dbReference>
<dbReference type="InterPro" id="IPR027417">
    <property type="entry name" value="P-loop_NTPase"/>
</dbReference>
<name>A0ABN7WYI2_GIGMA</name>
<accession>A0ABN7WYI2</accession>
<gene>
    <name evidence="1" type="ORF">GMARGA_LOCUS36727</name>
</gene>
<evidence type="ECO:0000313" key="1">
    <source>
        <dbReference type="EMBL" id="CAG8843785.1"/>
    </source>
</evidence>